<dbReference type="EMBL" id="JAGZSV010000082">
    <property type="protein sequence ID" value="MBS6940902.1"/>
    <property type="molecule type" value="Genomic_DNA"/>
</dbReference>
<protein>
    <submittedName>
        <fullName evidence="1">Uncharacterized protein</fullName>
    </submittedName>
</protein>
<proteinExistence type="predicted"/>
<comment type="caution">
    <text evidence="1">The sequence shown here is derived from an EMBL/GenBank/DDBJ whole genome shotgun (WGS) entry which is preliminary data.</text>
</comment>
<reference evidence="1" key="1">
    <citation type="submission" date="2021-02" db="EMBL/GenBank/DDBJ databases">
        <title>Infant gut strain persistence is associated with maternal origin, phylogeny, and functional potential including surface adhesion and iron acquisition.</title>
        <authorList>
            <person name="Lou Y.C."/>
        </authorList>
    </citation>
    <scope>NUCLEOTIDE SEQUENCE</scope>
    <source>
        <strain evidence="1">L2_039_000G1_dasL2_039_000G1_concoct_11</strain>
    </source>
</reference>
<evidence type="ECO:0000313" key="2">
    <source>
        <dbReference type="Proteomes" id="UP000727506"/>
    </source>
</evidence>
<name>A0A943UXT3_9ACTN</name>
<sequence>MEKDVVVVSPVLSFLQMAESFPLETLVVAGMELCGRYAVSREGAISSRCPLTSASRLRRFVGQAEGMRGVKKARRALRFVMDDSASPMETSLALLLSMPRSLGGYGLPRPVMNLRIDAVAFDKCMVGHCAESRFFRGDLCWP</sequence>
<evidence type="ECO:0000313" key="1">
    <source>
        <dbReference type="EMBL" id="MBS6940902.1"/>
    </source>
</evidence>
<accession>A0A943UXT3</accession>
<dbReference type="Proteomes" id="UP000727506">
    <property type="component" value="Unassembled WGS sequence"/>
</dbReference>
<gene>
    <name evidence="1" type="ORF">KH142_05385</name>
</gene>
<dbReference type="AlphaFoldDB" id="A0A943UXT3"/>
<organism evidence="1 2">
    <name type="scientific">Slackia piriformis</name>
    <dbReference type="NCBI Taxonomy" id="626934"/>
    <lineage>
        <taxon>Bacteria</taxon>
        <taxon>Bacillati</taxon>
        <taxon>Actinomycetota</taxon>
        <taxon>Coriobacteriia</taxon>
        <taxon>Eggerthellales</taxon>
        <taxon>Eggerthellaceae</taxon>
        <taxon>Slackia</taxon>
    </lineage>
</organism>